<name>A0AAN7W1V9_9PEZI</name>
<dbReference type="SUPFAM" id="SSF51182">
    <property type="entry name" value="RmlC-like cupins"/>
    <property type="match status" value="1"/>
</dbReference>
<dbReference type="InterPro" id="IPR011051">
    <property type="entry name" value="RmlC_Cupin_sf"/>
</dbReference>
<organism evidence="2 3">
    <name type="scientific">Elasticomyces elasticus</name>
    <dbReference type="NCBI Taxonomy" id="574655"/>
    <lineage>
        <taxon>Eukaryota</taxon>
        <taxon>Fungi</taxon>
        <taxon>Dikarya</taxon>
        <taxon>Ascomycota</taxon>
        <taxon>Pezizomycotina</taxon>
        <taxon>Dothideomycetes</taxon>
        <taxon>Dothideomycetidae</taxon>
        <taxon>Mycosphaerellales</taxon>
        <taxon>Teratosphaeriaceae</taxon>
        <taxon>Elasticomyces</taxon>
    </lineage>
</organism>
<evidence type="ECO:0000313" key="2">
    <source>
        <dbReference type="EMBL" id="KAK5693948.1"/>
    </source>
</evidence>
<protein>
    <recommendedName>
        <fullName evidence="1">(S)-ureidoglycine aminohydrolase cupin domain-containing protein</fullName>
    </recommendedName>
</protein>
<dbReference type="Gene3D" id="2.60.120.10">
    <property type="entry name" value="Jelly Rolls"/>
    <property type="match status" value="1"/>
</dbReference>
<dbReference type="InterPro" id="IPR014710">
    <property type="entry name" value="RmlC-like_jellyroll"/>
</dbReference>
<dbReference type="InterPro" id="IPR008579">
    <property type="entry name" value="UGlyAH_Cupin_dom"/>
</dbReference>
<evidence type="ECO:0000313" key="3">
    <source>
        <dbReference type="Proteomes" id="UP001310594"/>
    </source>
</evidence>
<evidence type="ECO:0000259" key="1">
    <source>
        <dbReference type="Pfam" id="PF05899"/>
    </source>
</evidence>
<gene>
    <name evidence="2" type="ORF">LTR97_009565</name>
</gene>
<dbReference type="AlphaFoldDB" id="A0AAN7W1V9"/>
<proteinExistence type="predicted"/>
<dbReference type="EMBL" id="JAVRQU010000016">
    <property type="protein sequence ID" value="KAK5693948.1"/>
    <property type="molecule type" value="Genomic_DNA"/>
</dbReference>
<dbReference type="Pfam" id="PF05899">
    <property type="entry name" value="Cupin_3"/>
    <property type="match status" value="1"/>
</dbReference>
<accession>A0AAN7W1V9</accession>
<dbReference type="InterPro" id="IPR010424">
    <property type="entry name" value="EutQ"/>
</dbReference>
<comment type="caution">
    <text evidence="2">The sequence shown here is derived from an EMBL/GenBank/DDBJ whole genome shotgun (WGS) entry which is preliminary data.</text>
</comment>
<dbReference type="PANTHER" id="PTHR36169:SF1">
    <property type="entry name" value="ACETATE KINASE EUTQ"/>
    <property type="match status" value="1"/>
</dbReference>
<dbReference type="Proteomes" id="UP001310594">
    <property type="component" value="Unassembled WGS sequence"/>
</dbReference>
<reference evidence="2" key="1">
    <citation type="submission" date="2023-08" db="EMBL/GenBank/DDBJ databases">
        <title>Black Yeasts Isolated from many extreme environments.</title>
        <authorList>
            <person name="Coleine C."/>
            <person name="Stajich J.E."/>
            <person name="Selbmann L."/>
        </authorList>
    </citation>
    <scope>NUCLEOTIDE SEQUENCE</scope>
    <source>
        <strain evidence="2">CCFEE 5810</strain>
    </source>
</reference>
<feature type="domain" description="(S)-ureidoglycine aminohydrolase cupin" evidence="1">
    <location>
        <begin position="68"/>
        <end position="110"/>
    </location>
</feature>
<sequence length="147" mass="15852">MSARSVSPAPVPLTIIKGAGQEFIPIPEGESAIVADFHSVRTQTSDSPTYLTSGFYRIQAGPTRDIPTYDYEETKFVLNGQIDILDEATGTTHHLVAGDWAFFHVGSKAQFSSKSGGTAFFAVTRPVITLHPGLKGREEGGREKAKL</sequence>
<dbReference type="PANTHER" id="PTHR36169">
    <property type="entry name" value="ETHANOLAMINE UTILIZATION PROTEIN EUTQ"/>
    <property type="match status" value="1"/>
</dbReference>